<dbReference type="EMBL" id="KK101523">
    <property type="protein sequence ID" value="KIZ00561.1"/>
    <property type="molecule type" value="Genomic_DNA"/>
</dbReference>
<feature type="compositionally biased region" description="Low complexity" evidence="1">
    <location>
        <begin position="113"/>
        <end position="124"/>
    </location>
</feature>
<proteinExistence type="predicted"/>
<reference evidence="2 3" key="1">
    <citation type="journal article" date="2013" name="BMC Genomics">
        <title>Reconstruction of the lipid metabolism for the microalga Monoraphidium neglectum from its genome sequence reveals characteristics suitable for biofuel production.</title>
        <authorList>
            <person name="Bogen C."/>
            <person name="Al-Dilaimi A."/>
            <person name="Albersmeier A."/>
            <person name="Wichmann J."/>
            <person name="Grundmann M."/>
            <person name="Rupp O."/>
            <person name="Lauersen K.J."/>
            <person name="Blifernez-Klassen O."/>
            <person name="Kalinowski J."/>
            <person name="Goesmann A."/>
            <person name="Mussgnug J.H."/>
            <person name="Kruse O."/>
        </authorList>
    </citation>
    <scope>NUCLEOTIDE SEQUENCE [LARGE SCALE GENOMIC DNA]</scope>
    <source>
        <strain evidence="2 3">SAG 48.87</strain>
    </source>
</reference>
<dbReference type="STRING" id="145388.A0A0D2N353"/>
<feature type="region of interest" description="Disordered" evidence="1">
    <location>
        <begin position="1"/>
        <end position="24"/>
    </location>
</feature>
<evidence type="ECO:0008006" key="4">
    <source>
        <dbReference type="Google" id="ProtNLM"/>
    </source>
</evidence>
<dbReference type="PANTHER" id="PTHR35381">
    <property type="entry name" value="EF-HAND DOMAIN-CONTAINING PROTEIN"/>
    <property type="match status" value="1"/>
</dbReference>
<dbReference type="KEGG" id="mng:MNEG_7400"/>
<organism evidence="2 3">
    <name type="scientific">Monoraphidium neglectum</name>
    <dbReference type="NCBI Taxonomy" id="145388"/>
    <lineage>
        <taxon>Eukaryota</taxon>
        <taxon>Viridiplantae</taxon>
        <taxon>Chlorophyta</taxon>
        <taxon>core chlorophytes</taxon>
        <taxon>Chlorophyceae</taxon>
        <taxon>CS clade</taxon>
        <taxon>Sphaeropleales</taxon>
        <taxon>Selenastraceae</taxon>
        <taxon>Monoraphidium</taxon>
    </lineage>
</organism>
<sequence>MAAAVSRTKPGALGAAAATPVASGGGAEAPLILITTVDIGEGRADRIEVREGDDPLDLARAFVQKHGLPAAITDALAQHLRDNLRDVAAQHAAQQLASQQGQQAAGRGKEPAKAGAAARGASSAIHSTHADGPGSVTGETDAVVFERLYEHAVVLRQKLQDKKQRIDKEEFLVRAAGSWRLAES</sequence>
<dbReference type="RefSeq" id="XP_013899580.1">
    <property type="nucleotide sequence ID" value="XM_014044126.1"/>
</dbReference>
<feature type="region of interest" description="Disordered" evidence="1">
    <location>
        <begin position="91"/>
        <end position="136"/>
    </location>
</feature>
<keyword evidence="3" id="KW-1185">Reference proteome</keyword>
<feature type="compositionally biased region" description="Low complexity" evidence="1">
    <location>
        <begin position="11"/>
        <end position="22"/>
    </location>
</feature>
<evidence type="ECO:0000313" key="3">
    <source>
        <dbReference type="Proteomes" id="UP000054498"/>
    </source>
</evidence>
<accession>A0A0D2N353</accession>
<dbReference type="GeneID" id="25740276"/>
<feature type="compositionally biased region" description="Low complexity" evidence="1">
    <location>
        <begin position="91"/>
        <end position="106"/>
    </location>
</feature>
<evidence type="ECO:0000313" key="2">
    <source>
        <dbReference type="EMBL" id="KIZ00561.1"/>
    </source>
</evidence>
<dbReference type="PANTHER" id="PTHR35381:SF1">
    <property type="entry name" value="EF-HAND DOMAIN-CONTAINING PROTEIN"/>
    <property type="match status" value="1"/>
</dbReference>
<evidence type="ECO:0000256" key="1">
    <source>
        <dbReference type="SAM" id="MobiDB-lite"/>
    </source>
</evidence>
<dbReference type="InterPro" id="IPR038122">
    <property type="entry name" value="PFU_sf"/>
</dbReference>
<name>A0A0D2N353_9CHLO</name>
<dbReference type="Proteomes" id="UP000054498">
    <property type="component" value="Unassembled WGS sequence"/>
</dbReference>
<protein>
    <recommendedName>
        <fullName evidence="4">PFU domain-containing protein</fullName>
    </recommendedName>
</protein>
<dbReference type="OrthoDB" id="75192at2759"/>
<gene>
    <name evidence="2" type="ORF">MNEG_7400</name>
</gene>
<dbReference type="Gene3D" id="3.10.20.870">
    <property type="entry name" value="PFU (PLAA family ubiquitin binding), C-terminal domain"/>
    <property type="match status" value="1"/>
</dbReference>
<dbReference type="AlphaFoldDB" id="A0A0D2N353"/>